<reference evidence="1" key="1">
    <citation type="journal article" date="2006" name="J. Bacteriol.">
        <title>Acquisition and evolution of the exoU locus in Pseudomonas aeruginosa.</title>
        <authorList>
            <person name="Kulasekara B.R."/>
            <person name="Kulasekara H.D."/>
            <person name="Wolfgang M.C."/>
            <person name="Stevens L."/>
            <person name="Frank D.W."/>
            <person name="Lory S."/>
        </authorList>
    </citation>
    <scope>NUCLEOTIDE SEQUENCE</scope>
    <source>
        <strain evidence="1">19660</strain>
    </source>
</reference>
<accession>Q1W4V7</accession>
<dbReference type="EMBL" id="DQ437743">
    <property type="protein sequence ID" value="ABD94716.1"/>
    <property type="molecule type" value="Genomic_DNA"/>
</dbReference>
<evidence type="ECO:0000313" key="1">
    <source>
        <dbReference type="EMBL" id="ABD94716.1"/>
    </source>
</evidence>
<gene>
    <name evidence="1" type="ORF">EXB29</name>
</gene>
<sequence>MPFIQIFLRITPRCPHVLRRSIFSRIRFSCIRYNRKSFVS</sequence>
<organism evidence="1">
    <name type="scientific">Pseudomonas aeruginosa</name>
    <dbReference type="NCBI Taxonomy" id="287"/>
    <lineage>
        <taxon>Bacteria</taxon>
        <taxon>Pseudomonadati</taxon>
        <taxon>Pseudomonadota</taxon>
        <taxon>Gammaproteobacteria</taxon>
        <taxon>Pseudomonadales</taxon>
        <taxon>Pseudomonadaceae</taxon>
        <taxon>Pseudomonas</taxon>
    </lineage>
</organism>
<dbReference type="AlphaFoldDB" id="Q1W4V7"/>
<name>Q1W4V7_PSEAI</name>
<proteinExistence type="predicted"/>
<protein>
    <submittedName>
        <fullName evidence="1">Uncharacterized protein</fullName>
    </submittedName>
</protein>